<name>A0A0F9AIZ1_9ZZZZ</name>
<gene>
    <name evidence="1" type="ORF">LCGC14_2843930</name>
</gene>
<protein>
    <submittedName>
        <fullName evidence="1">Uncharacterized protein</fullName>
    </submittedName>
</protein>
<reference evidence="1" key="1">
    <citation type="journal article" date="2015" name="Nature">
        <title>Complex archaea that bridge the gap between prokaryotes and eukaryotes.</title>
        <authorList>
            <person name="Spang A."/>
            <person name="Saw J.H."/>
            <person name="Jorgensen S.L."/>
            <person name="Zaremba-Niedzwiedzka K."/>
            <person name="Martijn J."/>
            <person name="Lind A.E."/>
            <person name="van Eijk R."/>
            <person name="Schleper C."/>
            <person name="Guy L."/>
            <person name="Ettema T.J."/>
        </authorList>
    </citation>
    <scope>NUCLEOTIDE SEQUENCE</scope>
</reference>
<organism evidence="1">
    <name type="scientific">marine sediment metagenome</name>
    <dbReference type="NCBI Taxonomy" id="412755"/>
    <lineage>
        <taxon>unclassified sequences</taxon>
        <taxon>metagenomes</taxon>
        <taxon>ecological metagenomes</taxon>
    </lineage>
</organism>
<proteinExistence type="predicted"/>
<evidence type="ECO:0000313" key="1">
    <source>
        <dbReference type="EMBL" id="KKK78404.1"/>
    </source>
</evidence>
<sequence>MDERTQIIIRDEEEGRGDYDIEIRFPAKGVGMGRHQRAVYARISGRGYDEDETLEEVIAWVKEHVATHFTDPIVKVRHPKYDYVDVS</sequence>
<dbReference type="EMBL" id="LAZR01054507">
    <property type="protein sequence ID" value="KKK78404.1"/>
    <property type="molecule type" value="Genomic_DNA"/>
</dbReference>
<dbReference type="AlphaFoldDB" id="A0A0F9AIZ1"/>
<accession>A0A0F9AIZ1</accession>
<comment type="caution">
    <text evidence="1">The sequence shown here is derived from an EMBL/GenBank/DDBJ whole genome shotgun (WGS) entry which is preliminary data.</text>
</comment>